<evidence type="ECO:0000313" key="2">
    <source>
        <dbReference type="EMBL" id="UOF92272.1"/>
    </source>
</evidence>
<proteinExistence type="predicted"/>
<dbReference type="RefSeq" id="WP_347437735.1">
    <property type="nucleotide sequence ID" value="NZ_CP089291.1"/>
</dbReference>
<keyword evidence="3" id="KW-1185">Reference proteome</keyword>
<accession>A0ABY4CKK6</accession>
<evidence type="ECO:0000313" key="3">
    <source>
        <dbReference type="Proteomes" id="UP000830167"/>
    </source>
</evidence>
<dbReference type="Proteomes" id="UP000830167">
    <property type="component" value="Chromosome"/>
</dbReference>
<sequence length="54" mass="6671">MEEYICTTCSKEWEMLPSGCLFEENWIWKKRTDHPDHCPNCQTEMLEEWELFEI</sequence>
<reference evidence="1" key="1">
    <citation type="submission" date="2021-12" db="EMBL/GenBank/DDBJ databases">
        <title>Alicyclobacillaceae gen. nov., sp. nov., isolated from chalcocite enrichment system.</title>
        <authorList>
            <person name="Jiang Z."/>
        </authorList>
    </citation>
    <scope>NUCLEOTIDE SEQUENCE</scope>
    <source>
        <strain evidence="1">MYW30-H2</strain>
    </source>
</reference>
<dbReference type="EMBL" id="CP089291">
    <property type="protein sequence ID" value="UOF91046.1"/>
    <property type="molecule type" value="Genomic_DNA"/>
</dbReference>
<name>A0ABY4CKK6_9BACL</name>
<evidence type="ECO:0000313" key="1">
    <source>
        <dbReference type="EMBL" id="UOF91046.1"/>
    </source>
</evidence>
<gene>
    <name evidence="1" type="ORF">LSG31_01830</name>
    <name evidence="2" type="ORF">LSG31_08970</name>
</gene>
<dbReference type="EMBL" id="CP089291">
    <property type="protein sequence ID" value="UOF92272.1"/>
    <property type="molecule type" value="Genomic_DNA"/>
</dbReference>
<protein>
    <submittedName>
        <fullName evidence="1">Uncharacterized protein</fullName>
    </submittedName>
</protein>
<organism evidence="1 3">
    <name type="scientific">Fodinisporobacter ferrooxydans</name>
    <dbReference type="NCBI Taxonomy" id="2901836"/>
    <lineage>
        <taxon>Bacteria</taxon>
        <taxon>Bacillati</taxon>
        <taxon>Bacillota</taxon>
        <taxon>Bacilli</taxon>
        <taxon>Bacillales</taxon>
        <taxon>Alicyclobacillaceae</taxon>
        <taxon>Fodinisporobacter</taxon>
    </lineage>
</organism>